<comment type="similarity">
    <text evidence="1">Belongs to the aldo/keto reductase family.</text>
</comment>
<dbReference type="Proteomes" id="UP000279236">
    <property type="component" value="Unassembled WGS sequence"/>
</dbReference>
<feature type="active site" description="Proton donor" evidence="4">
    <location>
        <position position="53"/>
    </location>
</feature>
<evidence type="ECO:0000256" key="4">
    <source>
        <dbReference type="PIRSR" id="PIRSR000097-1"/>
    </source>
</evidence>
<reference evidence="8 9" key="1">
    <citation type="submission" date="2018-11" db="EMBL/GenBank/DDBJ databases">
        <title>Genome sequence of Apiotrichum porosum DSM 27194.</title>
        <authorList>
            <person name="Aliyu H."/>
            <person name="Gorte O."/>
            <person name="Ochsenreither K."/>
        </authorList>
    </citation>
    <scope>NUCLEOTIDE SEQUENCE [LARGE SCALE GENOMIC DNA]</scope>
    <source>
        <strain evidence="8 9">DSM 27194</strain>
    </source>
</reference>
<evidence type="ECO:0000256" key="2">
    <source>
        <dbReference type="ARBA" id="ARBA00022857"/>
    </source>
</evidence>
<dbReference type="EMBL" id="RSCE01000018">
    <property type="protein sequence ID" value="RSH77068.1"/>
    <property type="molecule type" value="Genomic_DNA"/>
</dbReference>
<dbReference type="GO" id="GO:0016616">
    <property type="term" value="F:oxidoreductase activity, acting on the CH-OH group of donors, NAD or NADP as acceptor"/>
    <property type="evidence" value="ECO:0007669"/>
    <property type="project" value="UniProtKB-ARBA"/>
</dbReference>
<dbReference type="STRING" id="105984.A0A427XE13"/>
<dbReference type="PRINTS" id="PR00069">
    <property type="entry name" value="ALDKETRDTASE"/>
</dbReference>
<dbReference type="OrthoDB" id="416253at2759"/>
<proteinExistence type="inferred from homology"/>
<feature type="binding site" evidence="5">
    <location>
        <position position="115"/>
    </location>
    <ligand>
        <name>substrate</name>
    </ligand>
</feature>
<keyword evidence="2" id="KW-0521">NADP</keyword>
<sequence length="304" mass="33041">MVRTLQLSDGKQIPAIGWGNGTGGLEDSGEKAINTGKIVLESGILHIDTAQWYKTETETGAAIKAAGIPREKVWITTKISANSVAAEATTAANIRQSVVESLERLGTKPDLLLIHNPYVPKEGTIAQFWTYLEDLVLDGTLEGVSLGVSNFRPQDLETVLKVARIKPVANQLEFHPYVLAQYERDLFPLQAQHGIVTQAYGPLTPILRHKTGGPLKPVLERLAARIGTDVASVLLLWTIQKGVSPITSSSNPVNIKKIAAVNELPDLTAQDIADIDAAGKQVHFRYYAEHMSKEYPAPNLPTDV</sequence>
<evidence type="ECO:0000259" key="7">
    <source>
        <dbReference type="Pfam" id="PF00248"/>
    </source>
</evidence>
<dbReference type="PANTHER" id="PTHR43827:SF3">
    <property type="entry name" value="NADP-DEPENDENT OXIDOREDUCTASE DOMAIN-CONTAINING PROTEIN"/>
    <property type="match status" value="1"/>
</dbReference>
<evidence type="ECO:0000313" key="9">
    <source>
        <dbReference type="Proteomes" id="UP000279236"/>
    </source>
</evidence>
<dbReference type="PIRSF" id="PIRSF000097">
    <property type="entry name" value="AKR"/>
    <property type="match status" value="1"/>
</dbReference>
<evidence type="ECO:0000256" key="6">
    <source>
        <dbReference type="PIRSR" id="PIRSR000097-3"/>
    </source>
</evidence>
<dbReference type="AlphaFoldDB" id="A0A427XE13"/>
<organism evidence="8 9">
    <name type="scientific">Apiotrichum porosum</name>
    <dbReference type="NCBI Taxonomy" id="105984"/>
    <lineage>
        <taxon>Eukaryota</taxon>
        <taxon>Fungi</taxon>
        <taxon>Dikarya</taxon>
        <taxon>Basidiomycota</taxon>
        <taxon>Agaricomycotina</taxon>
        <taxon>Tremellomycetes</taxon>
        <taxon>Trichosporonales</taxon>
        <taxon>Trichosporonaceae</taxon>
        <taxon>Apiotrichum</taxon>
    </lineage>
</organism>
<dbReference type="GeneID" id="39588237"/>
<dbReference type="RefSeq" id="XP_028472215.1">
    <property type="nucleotide sequence ID" value="XM_028619346.1"/>
</dbReference>
<accession>A0A427XE13</accession>
<name>A0A427XE13_9TREE</name>
<comment type="caution">
    <text evidence="8">The sequence shown here is derived from an EMBL/GenBank/DDBJ whole genome shotgun (WGS) entry which is preliminary data.</text>
</comment>
<feature type="site" description="Lowers pKa of active site Tyr" evidence="6">
    <location>
        <position position="78"/>
    </location>
</feature>
<dbReference type="InterPro" id="IPR023210">
    <property type="entry name" value="NADP_OxRdtase_dom"/>
</dbReference>
<dbReference type="SUPFAM" id="SSF51430">
    <property type="entry name" value="NAD(P)-linked oxidoreductase"/>
    <property type="match status" value="1"/>
</dbReference>
<keyword evidence="3" id="KW-0560">Oxidoreductase</keyword>
<evidence type="ECO:0000313" key="8">
    <source>
        <dbReference type="EMBL" id="RSH77068.1"/>
    </source>
</evidence>
<dbReference type="InterPro" id="IPR020471">
    <property type="entry name" value="AKR"/>
</dbReference>
<dbReference type="InterPro" id="IPR036812">
    <property type="entry name" value="NAD(P)_OxRdtase_dom_sf"/>
</dbReference>
<keyword evidence="9" id="KW-1185">Reference proteome</keyword>
<evidence type="ECO:0000256" key="3">
    <source>
        <dbReference type="ARBA" id="ARBA00023002"/>
    </source>
</evidence>
<dbReference type="Pfam" id="PF00248">
    <property type="entry name" value="Aldo_ket_red"/>
    <property type="match status" value="1"/>
</dbReference>
<evidence type="ECO:0000256" key="5">
    <source>
        <dbReference type="PIRSR" id="PIRSR000097-2"/>
    </source>
</evidence>
<protein>
    <recommendedName>
        <fullName evidence="7">NADP-dependent oxidoreductase domain-containing protein</fullName>
    </recommendedName>
</protein>
<feature type="domain" description="NADP-dependent oxidoreductase" evidence="7">
    <location>
        <begin position="20"/>
        <end position="278"/>
    </location>
</feature>
<dbReference type="PANTHER" id="PTHR43827">
    <property type="entry name" value="2,5-DIKETO-D-GLUCONIC ACID REDUCTASE"/>
    <property type="match status" value="1"/>
</dbReference>
<dbReference type="Gene3D" id="3.20.20.100">
    <property type="entry name" value="NADP-dependent oxidoreductase domain"/>
    <property type="match status" value="1"/>
</dbReference>
<evidence type="ECO:0000256" key="1">
    <source>
        <dbReference type="ARBA" id="ARBA00007905"/>
    </source>
</evidence>
<gene>
    <name evidence="8" type="ORF">EHS24_003694</name>
</gene>